<dbReference type="GO" id="GO:0007271">
    <property type="term" value="P:synaptic transmission, cholinergic"/>
    <property type="evidence" value="ECO:0007669"/>
    <property type="project" value="UniProtKB-ARBA"/>
</dbReference>
<dbReference type="InterPro" id="IPR002394">
    <property type="entry name" value="Nicotinic_acetylcholine_rcpt"/>
</dbReference>
<keyword evidence="25" id="KW-1185">Reference proteome</keyword>
<evidence type="ECO:0000259" key="22">
    <source>
        <dbReference type="Pfam" id="PF02931"/>
    </source>
</evidence>
<evidence type="ECO:0000256" key="1">
    <source>
        <dbReference type="ARBA" id="ARBA00009237"/>
    </source>
</evidence>
<dbReference type="InterPro" id="IPR036734">
    <property type="entry name" value="Neur_chan_lig-bd_sf"/>
</dbReference>
<evidence type="ECO:0000256" key="10">
    <source>
        <dbReference type="ARBA" id="ARBA00023157"/>
    </source>
</evidence>
<keyword evidence="4 20" id="KW-0812">Transmembrane</keyword>
<evidence type="ECO:0000256" key="8">
    <source>
        <dbReference type="ARBA" id="ARBA00023065"/>
    </source>
</evidence>
<feature type="signal peptide" evidence="20">
    <location>
        <begin position="1"/>
        <end position="19"/>
    </location>
</feature>
<gene>
    <name evidence="24" type="ORF">UPYG_G00154650</name>
</gene>
<evidence type="ECO:0000256" key="4">
    <source>
        <dbReference type="ARBA" id="ARBA00022692"/>
    </source>
</evidence>
<protein>
    <recommendedName>
        <fullName evidence="26">Nicotinic acetylcholine receptor beta-2</fullName>
    </recommendedName>
</protein>
<dbReference type="PROSITE" id="PS00236">
    <property type="entry name" value="NEUROTR_ION_CHANNEL"/>
    <property type="match status" value="1"/>
</dbReference>
<name>A0ABD0WYB2_UMBPY</name>
<keyword evidence="5 20" id="KW-0732">Signal</keyword>
<dbReference type="FunFam" id="2.70.170.10:FF:000006">
    <property type="entry name" value="Cholinergic receptor nicotinic beta 2 subunit"/>
    <property type="match status" value="1"/>
</dbReference>
<feature type="compositionally biased region" description="Gly residues" evidence="21">
    <location>
        <begin position="384"/>
        <end position="397"/>
    </location>
</feature>
<evidence type="ECO:0008006" key="26">
    <source>
        <dbReference type="Google" id="ProtNLM"/>
    </source>
</evidence>
<dbReference type="Proteomes" id="UP001557470">
    <property type="component" value="Unassembled WGS sequence"/>
</dbReference>
<reference evidence="24 25" key="1">
    <citation type="submission" date="2024-06" db="EMBL/GenBank/DDBJ databases">
        <authorList>
            <person name="Pan Q."/>
            <person name="Wen M."/>
            <person name="Jouanno E."/>
            <person name="Zahm M."/>
            <person name="Klopp C."/>
            <person name="Cabau C."/>
            <person name="Louis A."/>
            <person name="Berthelot C."/>
            <person name="Parey E."/>
            <person name="Roest Crollius H."/>
            <person name="Montfort J."/>
            <person name="Robinson-Rechavi M."/>
            <person name="Bouchez O."/>
            <person name="Lampietro C."/>
            <person name="Lopez Roques C."/>
            <person name="Donnadieu C."/>
            <person name="Postlethwait J."/>
            <person name="Bobe J."/>
            <person name="Verreycken H."/>
            <person name="Guiguen Y."/>
        </authorList>
    </citation>
    <scope>NUCLEOTIDE SEQUENCE [LARGE SCALE GENOMIC DNA]</scope>
    <source>
        <strain evidence="24">Up_M1</strain>
        <tissue evidence="24">Testis</tissue>
    </source>
</reference>
<feature type="domain" description="Neurotransmitter-gated ion-channel ligand-binding" evidence="22">
    <location>
        <begin position="23"/>
        <end position="228"/>
    </location>
</feature>
<evidence type="ECO:0000256" key="5">
    <source>
        <dbReference type="ARBA" id="ARBA00022729"/>
    </source>
</evidence>
<evidence type="ECO:0000256" key="6">
    <source>
        <dbReference type="ARBA" id="ARBA00022989"/>
    </source>
</evidence>
<comment type="subcellular location">
    <subcellularLocation>
        <location evidence="16">Postsynaptic cell membrane</location>
        <topology evidence="16">Multi-pass membrane protein</topology>
    </subcellularLocation>
</comment>
<organism evidence="24 25">
    <name type="scientific">Umbra pygmaea</name>
    <name type="common">Eastern mudminnow</name>
    <dbReference type="NCBI Taxonomy" id="75934"/>
    <lineage>
        <taxon>Eukaryota</taxon>
        <taxon>Metazoa</taxon>
        <taxon>Chordata</taxon>
        <taxon>Craniata</taxon>
        <taxon>Vertebrata</taxon>
        <taxon>Euteleostomi</taxon>
        <taxon>Actinopterygii</taxon>
        <taxon>Neopterygii</taxon>
        <taxon>Teleostei</taxon>
        <taxon>Protacanthopterygii</taxon>
        <taxon>Esociformes</taxon>
        <taxon>Umbridae</taxon>
        <taxon>Umbra</taxon>
    </lineage>
</organism>
<keyword evidence="15 20" id="KW-0407">Ion channel</keyword>
<keyword evidence="3" id="KW-1003">Cell membrane</keyword>
<dbReference type="Pfam" id="PF02932">
    <property type="entry name" value="Neur_chan_memb"/>
    <property type="match status" value="1"/>
</dbReference>
<feature type="transmembrane region" description="Helical" evidence="20">
    <location>
        <begin position="262"/>
        <end position="282"/>
    </location>
</feature>
<evidence type="ECO:0000256" key="2">
    <source>
        <dbReference type="ARBA" id="ARBA00022448"/>
    </source>
</evidence>
<comment type="catalytic activity">
    <reaction evidence="19">
        <text>Ca(2+)(in) = Ca(2+)(out)</text>
        <dbReference type="Rhea" id="RHEA:29671"/>
        <dbReference type="ChEBI" id="CHEBI:29108"/>
    </reaction>
</comment>
<evidence type="ECO:0000256" key="15">
    <source>
        <dbReference type="ARBA" id="ARBA00023303"/>
    </source>
</evidence>
<evidence type="ECO:0000256" key="3">
    <source>
        <dbReference type="ARBA" id="ARBA00022475"/>
    </source>
</evidence>
<evidence type="ECO:0000256" key="17">
    <source>
        <dbReference type="ARBA" id="ARBA00034430"/>
    </source>
</evidence>
<evidence type="ECO:0000256" key="20">
    <source>
        <dbReference type="RuleBase" id="RU000687"/>
    </source>
</evidence>
<dbReference type="InterPro" id="IPR006201">
    <property type="entry name" value="Neur_channel"/>
</dbReference>
<feature type="domain" description="Neurotransmitter-gated ion-channel transmembrane" evidence="23">
    <location>
        <begin position="235"/>
        <end position="492"/>
    </location>
</feature>
<evidence type="ECO:0000259" key="23">
    <source>
        <dbReference type="Pfam" id="PF02932"/>
    </source>
</evidence>
<evidence type="ECO:0000256" key="13">
    <source>
        <dbReference type="ARBA" id="ARBA00023257"/>
    </source>
</evidence>
<keyword evidence="7" id="KW-0770">Synapse</keyword>
<evidence type="ECO:0000256" key="11">
    <source>
        <dbReference type="ARBA" id="ARBA00023170"/>
    </source>
</evidence>
<evidence type="ECO:0000256" key="16">
    <source>
        <dbReference type="ARBA" id="ARBA00034104"/>
    </source>
</evidence>
<evidence type="ECO:0000256" key="12">
    <source>
        <dbReference type="ARBA" id="ARBA00023180"/>
    </source>
</evidence>
<keyword evidence="8 20" id="KW-0406">Ion transport</keyword>
<feature type="transmembrane region" description="Helical" evidence="20">
    <location>
        <begin position="475"/>
        <end position="493"/>
    </location>
</feature>
<feature type="transmembrane region" description="Helical" evidence="20">
    <location>
        <begin position="294"/>
        <end position="315"/>
    </location>
</feature>
<keyword evidence="6 20" id="KW-1133">Transmembrane helix</keyword>
<comment type="catalytic activity">
    <reaction evidence="17">
        <text>K(+)(in) = K(+)(out)</text>
        <dbReference type="Rhea" id="RHEA:29463"/>
        <dbReference type="ChEBI" id="CHEBI:29103"/>
    </reaction>
</comment>
<keyword evidence="12" id="KW-0325">Glycoprotein</keyword>
<evidence type="ECO:0000256" key="7">
    <source>
        <dbReference type="ARBA" id="ARBA00023018"/>
    </source>
</evidence>
<evidence type="ECO:0000256" key="18">
    <source>
        <dbReference type="ARBA" id="ARBA00036239"/>
    </source>
</evidence>
<dbReference type="InterPro" id="IPR018000">
    <property type="entry name" value="Neurotransmitter_ion_chnl_CS"/>
</dbReference>
<dbReference type="FunFam" id="1.20.58.390:FF:000022">
    <property type="entry name" value="Nicotinic acetylcholine receptor subunit alpha4"/>
    <property type="match status" value="1"/>
</dbReference>
<dbReference type="AlphaFoldDB" id="A0ABD0WYB2"/>
<dbReference type="EMBL" id="JAGEUA010000004">
    <property type="protein sequence ID" value="KAL0985256.1"/>
    <property type="molecule type" value="Genomic_DNA"/>
</dbReference>
<accession>A0ABD0WYB2</accession>
<keyword evidence="11" id="KW-0675">Receptor</keyword>
<evidence type="ECO:0000256" key="19">
    <source>
        <dbReference type="ARBA" id="ARBA00036634"/>
    </source>
</evidence>
<evidence type="ECO:0000256" key="9">
    <source>
        <dbReference type="ARBA" id="ARBA00023136"/>
    </source>
</evidence>
<dbReference type="Pfam" id="PF02931">
    <property type="entry name" value="Neur_chan_LBD"/>
    <property type="match status" value="1"/>
</dbReference>
<dbReference type="SUPFAM" id="SSF63712">
    <property type="entry name" value="Nicotinic receptor ligand binding domain-like"/>
    <property type="match status" value="1"/>
</dbReference>
<sequence length="510" mass="57228">MGAWTLMLCLLAIVRGSLGADTEERLVEHLLNPAHYNKLIRPATNGSELVTVQLMVSLAQLISVHEREQIMTTNVWLTQEWQDYRLTWVPEEFDGMEKVRLPSKHIWLPDVVLYNNADGMYEVSFYSNAVVSHDGSIFWLPPAIYKSACKIEVKHFPFDQQNCTMRFRSWTYDRTEIDLILRSDVASMDDFTPSGEWDIIALPGRRNENPSDPTYVDITYDFIIRRKPLFYTINLIIPCVLITSLAILVFYLPSDCGEKMTLCISVLLALTVFLLLISKIVPPTSLDVPLVGKYLMFTMVLVTFSIVTSVCVLNVHHRSPTTHTMPPWVKLVFLNKLPALLFMRQPRNSCERQKLRQQRRGQEQREGGRGRGLRRGPDVKQFGGELGGGAGGGGGSMDGLNGLRESREAGPGNRSGVKQGGGGPALTQALLGQACPGFEEAVDGVRFIANHMKSEDDDQSVSEDWKYVAMVIDRLFLWIFIIVCVSGTVGMFLQPLFQNYTAKTITNTNG</sequence>
<keyword evidence="2 20" id="KW-0813">Transport</keyword>
<dbReference type="PRINTS" id="PR00252">
    <property type="entry name" value="NRIONCHANNEL"/>
</dbReference>
<comment type="catalytic activity">
    <reaction evidence="18">
        <text>Na(+)(in) = Na(+)(out)</text>
        <dbReference type="Rhea" id="RHEA:34963"/>
        <dbReference type="ChEBI" id="CHEBI:29101"/>
    </reaction>
</comment>
<dbReference type="InterPro" id="IPR006029">
    <property type="entry name" value="Neurotrans-gated_channel_TM"/>
</dbReference>
<keyword evidence="10" id="KW-1015">Disulfide bond</keyword>
<dbReference type="InterPro" id="IPR036719">
    <property type="entry name" value="Neuro-gated_channel_TM_sf"/>
</dbReference>
<dbReference type="SUPFAM" id="SSF90112">
    <property type="entry name" value="Neurotransmitter-gated ion-channel transmembrane pore"/>
    <property type="match status" value="1"/>
</dbReference>
<feature type="compositionally biased region" description="Basic and acidic residues" evidence="21">
    <location>
        <begin position="350"/>
        <end position="369"/>
    </location>
</feature>
<evidence type="ECO:0000256" key="21">
    <source>
        <dbReference type="SAM" id="MobiDB-lite"/>
    </source>
</evidence>
<keyword evidence="14" id="KW-1071">Ligand-gated ion channel</keyword>
<dbReference type="Gene3D" id="2.70.170.10">
    <property type="entry name" value="Neurotransmitter-gated ion-channel ligand-binding domain"/>
    <property type="match status" value="1"/>
</dbReference>
<comment type="similarity">
    <text evidence="1">Belongs to the ligand-gated ion channel (TC 1.A.9) family. Acetylcholine receptor (TC 1.A.9.1) subfamily.</text>
</comment>
<feature type="transmembrane region" description="Helical" evidence="20">
    <location>
        <begin position="229"/>
        <end position="250"/>
    </location>
</feature>
<dbReference type="PANTHER" id="PTHR18945">
    <property type="entry name" value="NEUROTRANSMITTER GATED ION CHANNEL"/>
    <property type="match status" value="1"/>
</dbReference>
<dbReference type="PRINTS" id="PR00254">
    <property type="entry name" value="NICOTINICR"/>
</dbReference>
<evidence type="ECO:0000313" key="24">
    <source>
        <dbReference type="EMBL" id="KAL0985256.1"/>
    </source>
</evidence>
<dbReference type="FunFam" id="1.20.58.390:FF:000008">
    <property type="entry name" value="Cholinergic receptor nicotinic beta 4 subunit"/>
    <property type="match status" value="1"/>
</dbReference>
<dbReference type="GO" id="GO:0045211">
    <property type="term" value="C:postsynaptic membrane"/>
    <property type="evidence" value="ECO:0007669"/>
    <property type="project" value="UniProtKB-SubCell"/>
</dbReference>
<dbReference type="NCBIfam" id="TIGR00860">
    <property type="entry name" value="LIC"/>
    <property type="match status" value="1"/>
</dbReference>
<dbReference type="Gene3D" id="1.20.58.390">
    <property type="entry name" value="Neurotransmitter-gated ion-channel transmembrane domain"/>
    <property type="match status" value="2"/>
</dbReference>
<keyword evidence="9 20" id="KW-0472">Membrane</keyword>
<dbReference type="GO" id="GO:0098655">
    <property type="term" value="P:monoatomic cation transmembrane transport"/>
    <property type="evidence" value="ECO:0007669"/>
    <property type="project" value="UniProtKB-ARBA"/>
</dbReference>
<feature type="chain" id="PRO_5044532195" description="Nicotinic acetylcholine receptor beta-2" evidence="20">
    <location>
        <begin position="20"/>
        <end position="510"/>
    </location>
</feature>
<feature type="region of interest" description="Disordered" evidence="21">
    <location>
        <begin position="350"/>
        <end position="423"/>
    </location>
</feature>
<dbReference type="InterPro" id="IPR038050">
    <property type="entry name" value="Neuro_actylchol_rec"/>
</dbReference>
<dbReference type="CDD" id="cd19025">
    <property type="entry name" value="LGIC_ECD_nAChR_B2"/>
    <property type="match status" value="1"/>
</dbReference>
<evidence type="ECO:0000313" key="25">
    <source>
        <dbReference type="Proteomes" id="UP001557470"/>
    </source>
</evidence>
<evidence type="ECO:0000256" key="14">
    <source>
        <dbReference type="ARBA" id="ARBA00023286"/>
    </source>
</evidence>
<keyword evidence="13" id="KW-0628">Postsynaptic cell membrane</keyword>
<proteinExistence type="inferred from homology"/>
<dbReference type="InterPro" id="IPR006202">
    <property type="entry name" value="Neur_chan_lig-bd"/>
</dbReference>
<dbReference type="CDD" id="cd19064">
    <property type="entry name" value="LGIC_TM_nAChR"/>
    <property type="match status" value="1"/>
</dbReference>
<comment type="caution">
    <text evidence="24">The sequence shown here is derived from an EMBL/GenBank/DDBJ whole genome shotgun (WGS) entry which is preliminary data.</text>
</comment>